<dbReference type="PANTHER" id="PTHR33714:SF3">
    <property type="entry name" value="COUNTING FACTOR-ASSOCIATED PROTEIN A-RELATED"/>
    <property type="match status" value="1"/>
</dbReference>
<evidence type="ECO:0000313" key="3">
    <source>
        <dbReference type="Proteomes" id="UP001344447"/>
    </source>
</evidence>
<dbReference type="EMBL" id="JAVFKY010000003">
    <property type="protein sequence ID" value="KAK5579425.1"/>
    <property type="molecule type" value="Genomic_DNA"/>
</dbReference>
<evidence type="ECO:0000256" key="1">
    <source>
        <dbReference type="SAM" id="SignalP"/>
    </source>
</evidence>
<keyword evidence="3" id="KW-1185">Reference proteome</keyword>
<accession>A0AAN7Z0C6</accession>
<dbReference type="InterPro" id="IPR021837">
    <property type="entry name" value="CfaA/B/C"/>
</dbReference>
<dbReference type="AlphaFoldDB" id="A0AAN7Z0C6"/>
<sequence>MKYQLLVALLFVLISCVKSDLLLKYIQFEYDIEKCSKQSSSSDFMTGGGSFGEEIKRVGGFIDSNGSDDSSDESCDNDEYNSITYIKLNQCGIFGGLYTMFQINYNDGTIVKETYSESTCNETSPVTEIIKLFQCFDDCKTGPYLYSISDTGDLEIPKGTFVSVYYDGVPCNGWKNDFIQIQYFPLNKCMTTGMQTSYMYTCNSTNYELIISNRYNCYPESTSYRRTNTEIECFGKQNLEICYN</sequence>
<evidence type="ECO:0000313" key="2">
    <source>
        <dbReference type="EMBL" id="KAK5579425.1"/>
    </source>
</evidence>
<dbReference type="PROSITE" id="PS51257">
    <property type="entry name" value="PROKAR_LIPOPROTEIN"/>
    <property type="match status" value="1"/>
</dbReference>
<gene>
    <name evidence="2" type="ORF">RB653_009108</name>
</gene>
<dbReference type="Proteomes" id="UP001344447">
    <property type="component" value="Unassembled WGS sequence"/>
</dbReference>
<feature type="signal peptide" evidence="1">
    <location>
        <begin position="1"/>
        <end position="19"/>
    </location>
</feature>
<comment type="caution">
    <text evidence="2">The sequence shown here is derived from an EMBL/GenBank/DDBJ whole genome shotgun (WGS) entry which is preliminary data.</text>
</comment>
<feature type="chain" id="PRO_5042874116" evidence="1">
    <location>
        <begin position="20"/>
        <end position="244"/>
    </location>
</feature>
<protein>
    <submittedName>
        <fullName evidence="2">Uncharacterized protein</fullName>
    </submittedName>
</protein>
<organism evidence="2 3">
    <name type="scientific">Dictyostelium firmibasis</name>
    <dbReference type="NCBI Taxonomy" id="79012"/>
    <lineage>
        <taxon>Eukaryota</taxon>
        <taxon>Amoebozoa</taxon>
        <taxon>Evosea</taxon>
        <taxon>Eumycetozoa</taxon>
        <taxon>Dictyostelia</taxon>
        <taxon>Dictyosteliales</taxon>
        <taxon>Dictyosteliaceae</taxon>
        <taxon>Dictyostelium</taxon>
    </lineage>
</organism>
<reference evidence="2 3" key="1">
    <citation type="submission" date="2023-11" db="EMBL/GenBank/DDBJ databases">
        <title>Dfirmibasis_genome.</title>
        <authorList>
            <person name="Edelbroek B."/>
            <person name="Kjellin J."/>
            <person name="Jerlstrom-Hultqvist J."/>
            <person name="Soderbom F."/>
        </authorList>
    </citation>
    <scope>NUCLEOTIDE SEQUENCE [LARGE SCALE GENOMIC DNA]</scope>
    <source>
        <strain evidence="2 3">TNS-C-14</strain>
    </source>
</reference>
<dbReference type="PANTHER" id="PTHR33714">
    <property type="entry name" value="COUNTING FACTOR-ASSOCIATED PROTEIN A-RELATED"/>
    <property type="match status" value="1"/>
</dbReference>
<dbReference type="Pfam" id="PF11912">
    <property type="entry name" value="CfaA_B_C"/>
    <property type="match status" value="1"/>
</dbReference>
<name>A0AAN7Z0C6_9MYCE</name>
<keyword evidence="1" id="KW-0732">Signal</keyword>
<proteinExistence type="predicted"/>